<evidence type="ECO:0000256" key="6">
    <source>
        <dbReference type="ARBA" id="ARBA00016139"/>
    </source>
</evidence>
<dbReference type="EC" id="2.3.1.51" evidence="5 11"/>
<dbReference type="GO" id="GO:0003841">
    <property type="term" value="F:1-acylglycerol-3-phosphate O-acyltransferase activity"/>
    <property type="evidence" value="ECO:0007669"/>
    <property type="project" value="UniProtKB-UniRule"/>
</dbReference>
<dbReference type="InterPro" id="IPR002123">
    <property type="entry name" value="Plipid/glycerol_acylTrfase"/>
</dbReference>
<keyword evidence="11" id="KW-0594">Phospholipid biosynthesis</keyword>
<evidence type="ECO:0000259" key="12">
    <source>
        <dbReference type="SMART" id="SM00563"/>
    </source>
</evidence>
<sequence length="245" mass="27568">MKISKLRTFWIMLLSALYTVNACSRSVLMRLFGKTSRAWVDTTIHRWVNRLLNLVGVQCKIINPHGVVPEPGKAYIIMCNHSSLYDIPISFKAFPNHSIRMLAKKELSKIPIMGKGMTAAEFPFIDRKNRTQAIKDLEAMRQLLESGIIMWIAPEGTRSKNGQLAPFKKGAFVTAIEAKATIIPIGIRGAYNILPARTLQFNINQTAEIHIGEPIDASAYTIDQREELIKRVHQSIEKLVGEAQD</sequence>
<name>A0A0W0XR50_9GAMM</name>
<evidence type="ECO:0000313" key="14">
    <source>
        <dbReference type="Proteomes" id="UP000054608"/>
    </source>
</evidence>
<reference evidence="13 14" key="1">
    <citation type="submission" date="2015-11" db="EMBL/GenBank/DDBJ databases">
        <title>Genomic analysis of 38 Legionella species identifies large and diverse effector repertoires.</title>
        <authorList>
            <person name="Burstein D."/>
            <person name="Amaro F."/>
            <person name="Zusman T."/>
            <person name="Lifshitz Z."/>
            <person name="Cohen O."/>
            <person name="Gilbert J.A."/>
            <person name="Pupko T."/>
            <person name="Shuman H.A."/>
            <person name="Segal G."/>
        </authorList>
    </citation>
    <scope>NUCLEOTIDE SEQUENCE [LARGE SCALE GENOMIC DNA]</scope>
    <source>
        <strain evidence="13 14">WA-270A-C2</strain>
    </source>
</reference>
<keyword evidence="14" id="KW-1185">Reference proteome</keyword>
<evidence type="ECO:0000256" key="11">
    <source>
        <dbReference type="RuleBase" id="RU361267"/>
    </source>
</evidence>
<feature type="domain" description="Phospholipid/glycerol acyltransferase" evidence="12">
    <location>
        <begin position="75"/>
        <end position="190"/>
    </location>
</feature>
<comment type="pathway">
    <text evidence="2">Phospholipid metabolism; CDP-diacylglycerol biosynthesis; CDP-diacylglycerol from sn-glycerol 3-phosphate: step 2/3.</text>
</comment>
<keyword evidence="8 11" id="KW-0808">Transferase</keyword>
<comment type="pathway">
    <text evidence="3">Lipid metabolism.</text>
</comment>
<keyword evidence="10 11" id="KW-0012">Acyltransferase</keyword>
<evidence type="ECO:0000256" key="5">
    <source>
        <dbReference type="ARBA" id="ARBA00013211"/>
    </source>
</evidence>
<dbReference type="OrthoDB" id="5290997at2"/>
<comment type="catalytic activity">
    <reaction evidence="1 11">
        <text>a 1-acyl-sn-glycero-3-phosphate + an acyl-CoA = a 1,2-diacyl-sn-glycero-3-phosphate + CoA</text>
        <dbReference type="Rhea" id="RHEA:19709"/>
        <dbReference type="ChEBI" id="CHEBI:57287"/>
        <dbReference type="ChEBI" id="CHEBI:57970"/>
        <dbReference type="ChEBI" id="CHEBI:58342"/>
        <dbReference type="ChEBI" id="CHEBI:58608"/>
        <dbReference type="EC" id="2.3.1.51"/>
    </reaction>
</comment>
<dbReference type="EMBL" id="LNYT01000020">
    <property type="protein sequence ID" value="KTD46786.1"/>
    <property type="molecule type" value="Genomic_DNA"/>
</dbReference>
<accession>A0A0W0XR50</accession>
<dbReference type="PATRIC" id="fig|458.5.peg.1783"/>
<dbReference type="Pfam" id="PF01553">
    <property type="entry name" value="Acyltransferase"/>
    <property type="match status" value="1"/>
</dbReference>
<dbReference type="GO" id="GO:0006654">
    <property type="term" value="P:phosphatidic acid biosynthetic process"/>
    <property type="evidence" value="ECO:0007669"/>
    <property type="project" value="TreeGrafter"/>
</dbReference>
<evidence type="ECO:0000256" key="1">
    <source>
        <dbReference type="ARBA" id="ARBA00001141"/>
    </source>
</evidence>
<evidence type="ECO:0000256" key="4">
    <source>
        <dbReference type="ARBA" id="ARBA00008655"/>
    </source>
</evidence>
<comment type="caution">
    <text evidence="13">The sequence shown here is derived from an EMBL/GenBank/DDBJ whole genome shotgun (WGS) entry which is preliminary data.</text>
</comment>
<evidence type="ECO:0000256" key="8">
    <source>
        <dbReference type="ARBA" id="ARBA00022679"/>
    </source>
</evidence>
<proteinExistence type="inferred from homology"/>
<keyword evidence="9 11" id="KW-0443">Lipid metabolism</keyword>
<dbReference type="PANTHER" id="PTHR10434">
    <property type="entry name" value="1-ACYL-SN-GLYCEROL-3-PHOSPHATE ACYLTRANSFERASE"/>
    <property type="match status" value="1"/>
</dbReference>
<evidence type="ECO:0000256" key="9">
    <source>
        <dbReference type="ARBA" id="ARBA00023098"/>
    </source>
</evidence>
<evidence type="ECO:0000256" key="10">
    <source>
        <dbReference type="ARBA" id="ARBA00023315"/>
    </source>
</evidence>
<dbReference type="RefSeq" id="WP_058531793.1">
    <property type="nucleotide sequence ID" value="NZ_CAAAIN010000005.1"/>
</dbReference>
<dbReference type="GO" id="GO:0016024">
    <property type="term" value="P:CDP-diacylglycerol biosynthetic process"/>
    <property type="evidence" value="ECO:0007669"/>
    <property type="project" value="UniProtKB-UniPathway"/>
</dbReference>
<evidence type="ECO:0000256" key="7">
    <source>
        <dbReference type="ARBA" id="ARBA00022516"/>
    </source>
</evidence>
<evidence type="ECO:0000256" key="2">
    <source>
        <dbReference type="ARBA" id="ARBA00004728"/>
    </source>
</evidence>
<dbReference type="CDD" id="cd07989">
    <property type="entry name" value="LPLAT_AGPAT-like"/>
    <property type="match status" value="1"/>
</dbReference>
<comment type="similarity">
    <text evidence="4 11">Belongs to the 1-acyl-sn-glycerol-3-phosphate acyltransferase family.</text>
</comment>
<organism evidence="13 14">
    <name type="scientific">Legionella rubrilucens</name>
    <dbReference type="NCBI Taxonomy" id="458"/>
    <lineage>
        <taxon>Bacteria</taxon>
        <taxon>Pseudomonadati</taxon>
        <taxon>Pseudomonadota</taxon>
        <taxon>Gammaproteobacteria</taxon>
        <taxon>Legionellales</taxon>
        <taxon>Legionellaceae</taxon>
        <taxon>Legionella</taxon>
    </lineage>
</organism>
<protein>
    <recommendedName>
        <fullName evidence="6 11">1-acyl-sn-glycerol-3-phosphate acyltransferase</fullName>
        <ecNumber evidence="5 11">2.3.1.51</ecNumber>
    </recommendedName>
</protein>
<dbReference type="AlphaFoldDB" id="A0A0W0XR50"/>
<keyword evidence="11" id="KW-1208">Phospholipid metabolism</keyword>
<evidence type="ECO:0000313" key="13">
    <source>
        <dbReference type="EMBL" id="KTD46786.1"/>
    </source>
</evidence>
<dbReference type="SMART" id="SM00563">
    <property type="entry name" value="PlsC"/>
    <property type="match status" value="1"/>
</dbReference>
<dbReference type="Proteomes" id="UP000054608">
    <property type="component" value="Unassembled WGS sequence"/>
</dbReference>
<dbReference type="SUPFAM" id="SSF69593">
    <property type="entry name" value="Glycerol-3-phosphate (1)-acyltransferase"/>
    <property type="match status" value="1"/>
</dbReference>
<dbReference type="InterPro" id="IPR004552">
    <property type="entry name" value="AGP_acyltrans"/>
</dbReference>
<keyword evidence="7 11" id="KW-0444">Lipid biosynthesis</keyword>
<dbReference type="UniPathway" id="UPA00557">
    <property type="reaction ID" value="UER00613"/>
</dbReference>
<dbReference type="PANTHER" id="PTHR10434:SF64">
    <property type="entry name" value="1-ACYL-SN-GLYCEROL-3-PHOSPHATE ACYLTRANSFERASE-RELATED"/>
    <property type="match status" value="1"/>
</dbReference>
<evidence type="ECO:0000256" key="3">
    <source>
        <dbReference type="ARBA" id="ARBA00005189"/>
    </source>
</evidence>
<dbReference type="NCBIfam" id="TIGR00530">
    <property type="entry name" value="AGP_acyltrn"/>
    <property type="match status" value="1"/>
</dbReference>
<dbReference type="STRING" id="458.Lrub_1708"/>
<gene>
    <name evidence="13" type="ORF">Lrub_1708</name>
</gene>
<dbReference type="GO" id="GO:0016020">
    <property type="term" value="C:membrane"/>
    <property type="evidence" value="ECO:0007669"/>
    <property type="project" value="InterPro"/>
</dbReference>
<comment type="domain">
    <text evidence="11">The HXXXXD motif is essential for acyltransferase activity and may constitute the binding site for the phosphate moiety of the glycerol-3-phosphate.</text>
</comment>